<dbReference type="InterPro" id="IPR039859">
    <property type="entry name" value="PFA4/ZDH16/20/ERF2-like"/>
</dbReference>
<dbReference type="STRING" id="112090.W4FZZ5"/>
<reference evidence="9" key="1">
    <citation type="submission" date="2013-12" db="EMBL/GenBank/DDBJ databases">
        <title>The Genome Sequence of Aphanomyces astaci APO3.</title>
        <authorList>
            <consortium name="The Broad Institute Genomics Platform"/>
            <person name="Russ C."/>
            <person name="Tyler B."/>
            <person name="van West P."/>
            <person name="Dieguez-Uribeondo J."/>
            <person name="Young S.K."/>
            <person name="Zeng Q."/>
            <person name="Gargeya S."/>
            <person name="Fitzgerald M."/>
            <person name="Abouelleil A."/>
            <person name="Alvarado L."/>
            <person name="Chapman S.B."/>
            <person name="Gainer-Dewar J."/>
            <person name="Goldberg J."/>
            <person name="Griggs A."/>
            <person name="Gujja S."/>
            <person name="Hansen M."/>
            <person name="Howarth C."/>
            <person name="Imamovic A."/>
            <person name="Ireland A."/>
            <person name="Larimer J."/>
            <person name="McCowan C."/>
            <person name="Murphy C."/>
            <person name="Pearson M."/>
            <person name="Poon T.W."/>
            <person name="Priest M."/>
            <person name="Roberts A."/>
            <person name="Saif S."/>
            <person name="Shea T."/>
            <person name="Sykes S."/>
            <person name="Wortman J."/>
            <person name="Nusbaum C."/>
            <person name="Birren B."/>
        </authorList>
    </citation>
    <scope>NUCLEOTIDE SEQUENCE [LARGE SCALE GENOMIC DNA]</scope>
    <source>
        <strain evidence="9">APO3</strain>
    </source>
</reference>
<feature type="domain" description="Palmitoyltransferase DHHC" evidence="8">
    <location>
        <begin position="88"/>
        <end position="126"/>
    </location>
</feature>
<dbReference type="GO" id="GO:0019706">
    <property type="term" value="F:protein-cysteine S-palmitoyltransferase activity"/>
    <property type="evidence" value="ECO:0007669"/>
    <property type="project" value="UniProtKB-EC"/>
</dbReference>
<name>W4FZZ5_APHAT</name>
<dbReference type="VEuPathDB" id="FungiDB:H257_12510"/>
<protein>
    <recommendedName>
        <fullName evidence="7">Palmitoyltransferase</fullName>
        <ecNumber evidence="7">2.3.1.225</ecNumber>
    </recommendedName>
</protein>
<comment type="catalytic activity">
    <reaction evidence="7">
        <text>L-cysteinyl-[protein] + hexadecanoyl-CoA = S-hexadecanoyl-L-cysteinyl-[protein] + CoA</text>
        <dbReference type="Rhea" id="RHEA:36683"/>
        <dbReference type="Rhea" id="RHEA-COMP:10131"/>
        <dbReference type="Rhea" id="RHEA-COMP:11032"/>
        <dbReference type="ChEBI" id="CHEBI:29950"/>
        <dbReference type="ChEBI" id="CHEBI:57287"/>
        <dbReference type="ChEBI" id="CHEBI:57379"/>
        <dbReference type="ChEBI" id="CHEBI:74151"/>
        <dbReference type="EC" id="2.3.1.225"/>
    </reaction>
</comment>
<evidence type="ECO:0000256" key="3">
    <source>
        <dbReference type="ARBA" id="ARBA00022692"/>
    </source>
</evidence>
<comment type="subcellular location">
    <subcellularLocation>
        <location evidence="1">Membrane</location>
        <topology evidence="1">Multi-pass membrane protein</topology>
    </subcellularLocation>
</comment>
<keyword evidence="2 7" id="KW-0808">Transferase</keyword>
<gene>
    <name evidence="9" type="ORF">H257_12510</name>
</gene>
<dbReference type="GeneID" id="20814506"/>
<dbReference type="RefSeq" id="XP_009838041.1">
    <property type="nucleotide sequence ID" value="XM_009839739.1"/>
</dbReference>
<comment type="similarity">
    <text evidence="7">Belongs to the DHHC palmitoyltransferase family.</text>
</comment>
<keyword evidence="6 7" id="KW-0012">Acyltransferase</keyword>
<keyword evidence="4 7" id="KW-1133">Transmembrane helix</keyword>
<dbReference type="PANTHER" id="PTHR12246">
    <property type="entry name" value="PALMITOYLTRANSFERASE ZDHHC16"/>
    <property type="match status" value="1"/>
</dbReference>
<evidence type="ECO:0000259" key="8">
    <source>
        <dbReference type="Pfam" id="PF01529"/>
    </source>
</evidence>
<dbReference type="EMBL" id="KI913154">
    <property type="protein sequence ID" value="ETV72359.1"/>
    <property type="molecule type" value="Genomic_DNA"/>
</dbReference>
<evidence type="ECO:0000256" key="6">
    <source>
        <dbReference type="ARBA" id="ARBA00023315"/>
    </source>
</evidence>
<evidence type="ECO:0000256" key="1">
    <source>
        <dbReference type="ARBA" id="ARBA00004141"/>
    </source>
</evidence>
<keyword evidence="3 7" id="KW-0812">Transmembrane</keyword>
<comment type="domain">
    <text evidence="7">The DHHC domain is required for palmitoyltransferase activity.</text>
</comment>
<proteinExistence type="inferred from homology"/>
<feature type="transmembrane region" description="Helical" evidence="7">
    <location>
        <begin position="12"/>
        <end position="33"/>
    </location>
</feature>
<evidence type="ECO:0000313" key="9">
    <source>
        <dbReference type="EMBL" id="ETV72359.1"/>
    </source>
</evidence>
<accession>W4FZZ5</accession>
<dbReference type="Pfam" id="PF01529">
    <property type="entry name" value="DHHC"/>
    <property type="match status" value="2"/>
</dbReference>
<dbReference type="AlphaFoldDB" id="W4FZZ5"/>
<organism evidence="9">
    <name type="scientific">Aphanomyces astaci</name>
    <name type="common">Crayfish plague agent</name>
    <dbReference type="NCBI Taxonomy" id="112090"/>
    <lineage>
        <taxon>Eukaryota</taxon>
        <taxon>Sar</taxon>
        <taxon>Stramenopiles</taxon>
        <taxon>Oomycota</taxon>
        <taxon>Saprolegniomycetes</taxon>
        <taxon>Saprolegniales</taxon>
        <taxon>Verrucalvaceae</taxon>
        <taxon>Aphanomyces</taxon>
    </lineage>
</organism>
<feature type="transmembrane region" description="Helical" evidence="7">
    <location>
        <begin position="45"/>
        <end position="65"/>
    </location>
</feature>
<evidence type="ECO:0000256" key="4">
    <source>
        <dbReference type="ARBA" id="ARBA00022989"/>
    </source>
</evidence>
<keyword evidence="5 7" id="KW-0472">Membrane</keyword>
<feature type="transmembrane region" description="Helical" evidence="7">
    <location>
        <begin position="158"/>
        <end position="178"/>
    </location>
</feature>
<feature type="transmembrane region" description="Helical" evidence="7">
    <location>
        <begin position="210"/>
        <end position="231"/>
    </location>
</feature>
<dbReference type="GO" id="GO:0016020">
    <property type="term" value="C:membrane"/>
    <property type="evidence" value="ECO:0007669"/>
    <property type="project" value="UniProtKB-SubCell"/>
</dbReference>
<sequence length="296" mass="33660">MCSSWKKLPPLLRWLLPAAIALLIVWVYVGFALNSMGLLALPVEYWLQFNTTFAIMLVCLGRTMAAQVTLDVAKHVQGDGSIELKYSGEKRFCRKCNVPKPDRTHHCSACGSCIAKMDHHCVFLNKYSTPFHDGSRSPCWIHDDLVWRRCIGLENYKFFVLFLWWSAVVCLDTAYLTWTHVFGLAFDRLAHDIAARAFQLTSPHTQVVCVFFTSMCVGLALLVFCGMHLVLSMCNLTTLEYCEKRGTIGFVNYYNVGVLSNLHQVFGNWLVACLPIYPAHMTALRQQFPVNVKKFD</sequence>
<dbReference type="InterPro" id="IPR001594">
    <property type="entry name" value="Palmitoyltrfase_DHHC"/>
</dbReference>
<feature type="domain" description="Palmitoyltransferase DHHC" evidence="8">
    <location>
        <begin position="149"/>
        <end position="244"/>
    </location>
</feature>
<evidence type="ECO:0000256" key="7">
    <source>
        <dbReference type="RuleBase" id="RU079119"/>
    </source>
</evidence>
<dbReference type="OrthoDB" id="9909019at2759"/>
<dbReference type="PROSITE" id="PS50216">
    <property type="entry name" value="DHHC"/>
    <property type="match status" value="1"/>
</dbReference>
<evidence type="ECO:0000256" key="5">
    <source>
        <dbReference type="ARBA" id="ARBA00023136"/>
    </source>
</evidence>
<evidence type="ECO:0000256" key="2">
    <source>
        <dbReference type="ARBA" id="ARBA00022679"/>
    </source>
</evidence>
<dbReference type="EC" id="2.3.1.225" evidence="7"/>